<evidence type="ECO:0000313" key="1">
    <source>
        <dbReference type="EMBL" id="MCU6794537.1"/>
    </source>
</evidence>
<dbReference type="Gene3D" id="1.50.10.100">
    <property type="entry name" value="Chondroitin AC/alginate lyase"/>
    <property type="match status" value="1"/>
</dbReference>
<proteinExistence type="predicted"/>
<keyword evidence="2" id="KW-1185">Reference proteome</keyword>
<comment type="caution">
    <text evidence="1">The sequence shown here is derived from an EMBL/GenBank/DDBJ whole genome shotgun (WGS) entry which is preliminary data.</text>
</comment>
<dbReference type="Proteomes" id="UP001652445">
    <property type="component" value="Unassembled WGS sequence"/>
</dbReference>
<organism evidence="1 2">
    <name type="scientific">Paenibacillus baimaensis</name>
    <dbReference type="NCBI Taxonomy" id="2982185"/>
    <lineage>
        <taxon>Bacteria</taxon>
        <taxon>Bacillati</taxon>
        <taxon>Bacillota</taxon>
        <taxon>Bacilli</taxon>
        <taxon>Bacillales</taxon>
        <taxon>Paenibacillaceae</taxon>
        <taxon>Paenibacillus</taxon>
    </lineage>
</organism>
<reference evidence="1 2" key="1">
    <citation type="submission" date="2022-09" db="EMBL/GenBank/DDBJ databases">
        <authorList>
            <person name="Han X.L."/>
            <person name="Wang Q."/>
            <person name="Lu T."/>
        </authorList>
    </citation>
    <scope>NUCLEOTIDE SEQUENCE [LARGE SCALE GENOMIC DNA]</scope>
    <source>
        <strain evidence="1 2">WQ 127069</strain>
    </source>
</reference>
<accession>A0ABT2UIR5</accession>
<protein>
    <submittedName>
        <fullName evidence="1">Uncharacterized protein</fullName>
    </submittedName>
</protein>
<evidence type="ECO:0000313" key="2">
    <source>
        <dbReference type="Proteomes" id="UP001652445"/>
    </source>
</evidence>
<sequence>MLQTAKWRTILTGSGSRGTDEPEVRLTIGRIAAEASNCWDSMNKDKNRNYLWSDVSDASGTAAVSSELTVL</sequence>
<gene>
    <name evidence="1" type="ORF">OB236_20720</name>
</gene>
<dbReference type="SUPFAM" id="SSF48230">
    <property type="entry name" value="Chondroitin AC/alginate lyase"/>
    <property type="match status" value="1"/>
</dbReference>
<name>A0ABT2UIR5_9BACL</name>
<dbReference type="InterPro" id="IPR008929">
    <property type="entry name" value="Chondroitin_lyas"/>
</dbReference>
<dbReference type="EMBL" id="JAOQIO010000084">
    <property type="protein sequence ID" value="MCU6794537.1"/>
    <property type="molecule type" value="Genomic_DNA"/>
</dbReference>